<comment type="caution">
    <text evidence="1">The sequence shown here is derived from an EMBL/GenBank/DDBJ whole genome shotgun (WGS) entry which is preliminary data.</text>
</comment>
<proteinExistence type="predicted"/>
<gene>
    <name evidence="1" type="ORF">B1A_08520</name>
</gene>
<name>T1AXN7_9ZZZZ</name>
<sequence>MGGGKPSFFEEYETQLAAWCASAHSHPKAEAILAYIRKKRVAADLVAESVLHVGVDGKLLNNWGSGTPAPEVFKVLTPDAKTKLRDQGNVFIRWRVHEPDI</sequence>
<reference evidence="1" key="2">
    <citation type="journal article" date="2014" name="ISME J.">
        <title>Microbial stratification in low pH oxic and suboxic macroscopic growths along an acid mine drainage.</title>
        <authorList>
            <person name="Mendez-Garcia C."/>
            <person name="Mesa V."/>
            <person name="Sprenger R.R."/>
            <person name="Richter M."/>
            <person name="Diez M.S."/>
            <person name="Solano J."/>
            <person name="Bargiela R."/>
            <person name="Golyshina O.V."/>
            <person name="Manteca A."/>
            <person name="Ramos J.L."/>
            <person name="Gallego J.R."/>
            <person name="Llorente I."/>
            <person name="Martins Dos Santos V.A."/>
            <person name="Jensen O.N."/>
            <person name="Pelaez A.I."/>
            <person name="Sanchez J."/>
            <person name="Ferrer M."/>
        </authorList>
    </citation>
    <scope>NUCLEOTIDE SEQUENCE</scope>
</reference>
<protein>
    <submittedName>
        <fullName evidence="1">CRISPR-associated protein, Csd1-type</fullName>
    </submittedName>
</protein>
<feature type="non-terminal residue" evidence="1">
    <location>
        <position position="101"/>
    </location>
</feature>
<dbReference type="EMBL" id="AUZX01006081">
    <property type="protein sequence ID" value="EQD65401.1"/>
    <property type="molecule type" value="Genomic_DNA"/>
</dbReference>
<evidence type="ECO:0000313" key="1">
    <source>
        <dbReference type="EMBL" id="EQD65401.1"/>
    </source>
</evidence>
<dbReference type="AlphaFoldDB" id="T1AXN7"/>
<organism evidence="1">
    <name type="scientific">mine drainage metagenome</name>
    <dbReference type="NCBI Taxonomy" id="410659"/>
    <lineage>
        <taxon>unclassified sequences</taxon>
        <taxon>metagenomes</taxon>
        <taxon>ecological metagenomes</taxon>
    </lineage>
</organism>
<reference evidence="1" key="1">
    <citation type="submission" date="2013-08" db="EMBL/GenBank/DDBJ databases">
        <authorList>
            <person name="Mendez C."/>
            <person name="Richter M."/>
            <person name="Ferrer M."/>
            <person name="Sanchez J."/>
        </authorList>
    </citation>
    <scope>NUCLEOTIDE SEQUENCE</scope>
</reference>
<accession>T1AXN7</accession>